<organism evidence="1">
    <name type="scientific">viral metagenome</name>
    <dbReference type="NCBI Taxonomy" id="1070528"/>
    <lineage>
        <taxon>unclassified sequences</taxon>
        <taxon>metagenomes</taxon>
        <taxon>organismal metagenomes</taxon>
    </lineage>
</organism>
<reference evidence="1" key="1">
    <citation type="journal article" date="2020" name="Nature">
        <title>Giant virus diversity and host interactions through global metagenomics.</title>
        <authorList>
            <person name="Schulz F."/>
            <person name="Roux S."/>
            <person name="Paez-Espino D."/>
            <person name="Jungbluth S."/>
            <person name="Walsh D.A."/>
            <person name="Denef V.J."/>
            <person name="McMahon K.D."/>
            <person name="Konstantinidis K.T."/>
            <person name="Eloe-Fadrosh E.A."/>
            <person name="Kyrpides N.C."/>
            <person name="Woyke T."/>
        </authorList>
    </citation>
    <scope>NUCLEOTIDE SEQUENCE</scope>
    <source>
        <strain evidence="1">GVMAG-M-3300009159-65</strain>
    </source>
</reference>
<dbReference type="EMBL" id="MN738929">
    <property type="protein sequence ID" value="QHT31963.1"/>
    <property type="molecule type" value="Genomic_DNA"/>
</dbReference>
<proteinExistence type="predicted"/>
<dbReference type="AlphaFoldDB" id="A0A6C0ETX3"/>
<sequence>MEKKMEELKAIRIKIKNTFEYVTNKKKIVYDCYIKYIEKNKKNHFFGLDSFHFQNKLIELEYDNMSKLYNFIDNRIYCDYYKLFGLIIQFFKKNFKQDKYETLIKNNSYPTYKDLEPYKVYDFDVVNDIHSDLIILINHLYKSVKKTNEEINIDKEKMKNGLNIENYIHNYIYTNTLLESNIQLFENYLSSYHKCHSLFLSNLKEKMILMTNHLDNIKEDKEVIVQDNEVIEPNIIVQVINEVIEPNANEVIVQDNEVIEPNIIVQVINEVIEPNANEVIVQDIEPIVEPIINEVIVQDIVQDIEPNSNEVIVQDIEPIVELIANEVIVQDIEPIIELIAQVIVQDIEPIVNEFVPDIEPIVEPIINEIVGPIAQVINSQDVNKLIENEQDVIKHNSNKKKKKNKGLS</sequence>
<name>A0A6C0ETX3_9ZZZZ</name>
<accession>A0A6C0ETX3</accession>
<protein>
    <submittedName>
        <fullName evidence="1">Uncharacterized protein</fullName>
    </submittedName>
</protein>
<evidence type="ECO:0000313" key="1">
    <source>
        <dbReference type="EMBL" id="QHT31963.1"/>
    </source>
</evidence>